<dbReference type="AlphaFoldDB" id="A0A1N7SH86"/>
<organism evidence="1 2">
    <name type="scientific">Paraburkholderia ribeironis</name>
    <dbReference type="NCBI Taxonomy" id="1247936"/>
    <lineage>
        <taxon>Bacteria</taxon>
        <taxon>Pseudomonadati</taxon>
        <taxon>Pseudomonadota</taxon>
        <taxon>Betaproteobacteria</taxon>
        <taxon>Burkholderiales</taxon>
        <taxon>Burkholderiaceae</taxon>
        <taxon>Paraburkholderia</taxon>
    </lineage>
</organism>
<evidence type="ECO:0000313" key="1">
    <source>
        <dbReference type="EMBL" id="SIT46779.1"/>
    </source>
</evidence>
<evidence type="ECO:0000313" key="2">
    <source>
        <dbReference type="Proteomes" id="UP000187012"/>
    </source>
</evidence>
<gene>
    <name evidence="1" type="ORF">BN2475_690051</name>
</gene>
<dbReference type="EMBL" id="CYGX02000069">
    <property type="protein sequence ID" value="SIT46779.1"/>
    <property type="molecule type" value="Genomic_DNA"/>
</dbReference>
<sequence length="111" mass="12589">MRHEKLPLAGRHGAVTAALEQLHAEQRFEFGDRLGDRGLGDRQVVRGPLDAAELRDGQKALQMTEFDAAVREAALHNEMLYEKGENIILHNRSGWIKSLHKSYPTIPSRRH</sequence>
<proteinExistence type="predicted"/>
<dbReference type="Proteomes" id="UP000187012">
    <property type="component" value="Unassembled WGS sequence"/>
</dbReference>
<reference evidence="1 2" key="1">
    <citation type="submission" date="2016-12" db="EMBL/GenBank/DDBJ databases">
        <authorList>
            <person name="Song W.-J."/>
            <person name="Kurnit D.M."/>
        </authorList>
    </citation>
    <scope>NUCLEOTIDE SEQUENCE [LARGE SCALE GENOMIC DNA]</scope>
    <source>
        <strain evidence="1 2">STM7296</strain>
    </source>
</reference>
<accession>A0A1N7SH86</accession>
<keyword evidence="2" id="KW-1185">Reference proteome</keyword>
<protein>
    <submittedName>
        <fullName evidence="1">Uncharacterized protein</fullName>
    </submittedName>
</protein>
<name>A0A1N7SH86_9BURK</name>